<proteinExistence type="inferred from homology"/>
<gene>
    <name evidence="11" type="primary">LOC106162381</name>
</gene>
<dbReference type="PROSITE" id="PS00217">
    <property type="entry name" value="SUGAR_TRANSPORT_2"/>
    <property type="match status" value="1"/>
</dbReference>
<dbReference type="InterPro" id="IPR003663">
    <property type="entry name" value="Sugar/inositol_transpt"/>
</dbReference>
<dbReference type="InterPro" id="IPR036259">
    <property type="entry name" value="MFS_trans_sf"/>
</dbReference>
<reference evidence="11" key="1">
    <citation type="submission" date="2025-08" db="UniProtKB">
        <authorList>
            <consortium name="RefSeq"/>
        </authorList>
    </citation>
    <scope>IDENTIFICATION</scope>
    <source>
        <tissue evidence="11">Gonads</tissue>
    </source>
</reference>
<dbReference type="GO" id="GO:0016324">
    <property type="term" value="C:apical plasma membrane"/>
    <property type="evidence" value="ECO:0007669"/>
    <property type="project" value="TreeGrafter"/>
</dbReference>
<feature type="transmembrane region" description="Helical" evidence="8">
    <location>
        <begin position="451"/>
        <end position="471"/>
    </location>
</feature>
<dbReference type="PANTHER" id="PTHR48020">
    <property type="entry name" value="PROTON MYO-INOSITOL COTRANSPORTER"/>
    <property type="match status" value="1"/>
</dbReference>
<dbReference type="Pfam" id="PF00083">
    <property type="entry name" value="Sugar_tr"/>
    <property type="match status" value="2"/>
</dbReference>
<feature type="transmembrane region" description="Helical" evidence="8">
    <location>
        <begin position="345"/>
        <end position="363"/>
    </location>
</feature>
<dbReference type="GeneID" id="106162381"/>
<evidence type="ECO:0000256" key="5">
    <source>
        <dbReference type="ARBA" id="ARBA00022989"/>
    </source>
</evidence>
<dbReference type="KEGG" id="lak:106162381"/>
<comment type="similarity">
    <text evidence="2 7">Belongs to the major facilitator superfamily. Sugar transporter (TC 2.A.1.1) family.</text>
</comment>
<protein>
    <submittedName>
        <fullName evidence="11">Proton myo-inositol cotransporter isoform X1</fullName>
    </submittedName>
</protein>
<feature type="transmembrane region" description="Helical" evidence="8">
    <location>
        <begin position="101"/>
        <end position="120"/>
    </location>
</feature>
<dbReference type="PROSITE" id="PS50850">
    <property type="entry name" value="MFS"/>
    <property type="match status" value="1"/>
</dbReference>
<evidence type="ECO:0000256" key="8">
    <source>
        <dbReference type="SAM" id="Phobius"/>
    </source>
</evidence>
<feature type="transmembrane region" description="Helical" evidence="8">
    <location>
        <begin position="492"/>
        <end position="510"/>
    </location>
</feature>
<dbReference type="PROSITE" id="PS00216">
    <property type="entry name" value="SUGAR_TRANSPORT_1"/>
    <property type="match status" value="1"/>
</dbReference>
<dbReference type="InterPro" id="IPR020846">
    <property type="entry name" value="MFS_dom"/>
</dbReference>
<feature type="transmembrane region" description="Helical" evidence="8">
    <location>
        <begin position="68"/>
        <end position="89"/>
    </location>
</feature>
<dbReference type="STRING" id="7574.A0A1S3IA33"/>
<dbReference type="InterPro" id="IPR050814">
    <property type="entry name" value="Myo-inositol_Transporter"/>
</dbReference>
<evidence type="ECO:0000256" key="4">
    <source>
        <dbReference type="ARBA" id="ARBA00022692"/>
    </source>
</evidence>
<keyword evidence="4 8" id="KW-0812">Transmembrane</keyword>
<dbReference type="GO" id="GO:0005366">
    <property type="term" value="F:myo-inositol:proton symporter activity"/>
    <property type="evidence" value="ECO:0007669"/>
    <property type="project" value="TreeGrafter"/>
</dbReference>
<feature type="transmembrane region" description="Helical" evidence="8">
    <location>
        <begin position="522"/>
        <end position="540"/>
    </location>
</feature>
<evidence type="ECO:0000313" key="10">
    <source>
        <dbReference type="Proteomes" id="UP000085678"/>
    </source>
</evidence>
<evidence type="ECO:0000256" key="6">
    <source>
        <dbReference type="ARBA" id="ARBA00023136"/>
    </source>
</evidence>
<evidence type="ECO:0000256" key="2">
    <source>
        <dbReference type="ARBA" id="ARBA00010992"/>
    </source>
</evidence>
<feature type="domain" description="Major facilitator superfamily (MFS) profile" evidence="9">
    <location>
        <begin position="35"/>
        <end position="544"/>
    </location>
</feature>
<sequence>MERPNTLGHDSDDDSALRMDRIRQEQRTPAFVYVLTLFSAIGGFLFGYDTGVVSGAMILLREEFRLDSLWQELIVSVTIGAAAVFALVGGVLNDSFGRKPVIVTASLIFTVGSIIMGLAIDKYMLLAGRIVVGIAIGLTSTTIPMYIAEAAPFHTRGRLVSTNVAMVAFGQFIANVVDGLFSKDQHDGWRYMLGLAGIPSAIQFLGFLFMPESPRWLITKQRDDQARRVLQSIRGVLDVDDEFDGIKKSCEEDEMELRERGRRPVLLIMLQTPAVRRALIIGCSLQIVQQLVGINTVMYYSATIIKMSGIRDKSTAIWLSAVTAAVNFVFTFVGLYLVEKIGRRPLTLGSLIGAIVSLAWLAIGFQLNALHSPPITVVEAVNPCNQHSTCDQCMVDLSCGFCYNDANNTAVNGSCLATSYDDPLTSLYGRCNSTSLPGSVAWAYDYCPTSFSWMAMVGLVSYLVFFAPGMGPMPWTINSEIYPLWARSTGNAAATFWNWTCNLLVSMTFLTLTESLTRYGTFWLYAGLGTIGFIFLLILLPETKGKSLEEMEGLFARPWCGRGAPVAYYEKSVQYVHIRGLNRDGRDSDLDSPE</sequence>
<dbReference type="InterPro" id="IPR005828">
    <property type="entry name" value="MFS_sugar_transport-like"/>
</dbReference>
<dbReference type="OrthoDB" id="6339427at2759"/>
<dbReference type="Gene3D" id="1.20.1250.20">
    <property type="entry name" value="MFS general substrate transporter like domains"/>
    <property type="match status" value="2"/>
</dbReference>
<dbReference type="InParanoid" id="A0A1S3IA33"/>
<keyword evidence="6 8" id="KW-0472">Membrane</keyword>
<feature type="transmembrane region" description="Helical" evidence="8">
    <location>
        <begin position="189"/>
        <end position="210"/>
    </location>
</feature>
<dbReference type="PANTHER" id="PTHR48020:SF12">
    <property type="entry name" value="PROTON MYO-INOSITOL COTRANSPORTER"/>
    <property type="match status" value="1"/>
</dbReference>
<keyword evidence="10" id="KW-1185">Reference proteome</keyword>
<feature type="transmembrane region" description="Helical" evidence="8">
    <location>
        <begin position="30"/>
        <end position="48"/>
    </location>
</feature>
<evidence type="ECO:0000256" key="7">
    <source>
        <dbReference type="RuleBase" id="RU003346"/>
    </source>
</evidence>
<feature type="transmembrane region" description="Helical" evidence="8">
    <location>
        <begin position="126"/>
        <end position="147"/>
    </location>
</feature>
<accession>A0A1S3IA33</accession>
<dbReference type="FunFam" id="1.20.1250.20:FF:000177">
    <property type="entry name" value="proton myo-inositol cotransporter isoform X1"/>
    <property type="match status" value="1"/>
</dbReference>
<organism evidence="10 11">
    <name type="scientific">Lingula anatina</name>
    <name type="common">Brachiopod</name>
    <name type="synonym">Lingula unguis</name>
    <dbReference type="NCBI Taxonomy" id="7574"/>
    <lineage>
        <taxon>Eukaryota</taxon>
        <taxon>Metazoa</taxon>
        <taxon>Spiralia</taxon>
        <taxon>Lophotrochozoa</taxon>
        <taxon>Brachiopoda</taxon>
        <taxon>Linguliformea</taxon>
        <taxon>Lingulata</taxon>
        <taxon>Lingulida</taxon>
        <taxon>Linguloidea</taxon>
        <taxon>Lingulidae</taxon>
        <taxon>Lingula</taxon>
    </lineage>
</organism>
<dbReference type="AlphaFoldDB" id="A0A1S3IA33"/>
<dbReference type="PRINTS" id="PR00171">
    <property type="entry name" value="SUGRTRNSPORT"/>
</dbReference>
<dbReference type="RefSeq" id="XP_013395117.1">
    <property type="nucleotide sequence ID" value="XM_013539663.1"/>
</dbReference>
<evidence type="ECO:0000256" key="3">
    <source>
        <dbReference type="ARBA" id="ARBA00022448"/>
    </source>
</evidence>
<feature type="transmembrane region" description="Helical" evidence="8">
    <location>
        <begin position="316"/>
        <end position="338"/>
    </location>
</feature>
<dbReference type="NCBIfam" id="TIGR00879">
    <property type="entry name" value="SP"/>
    <property type="match status" value="1"/>
</dbReference>
<dbReference type="Proteomes" id="UP000085678">
    <property type="component" value="Unplaced"/>
</dbReference>
<dbReference type="SUPFAM" id="SSF103473">
    <property type="entry name" value="MFS general substrate transporter"/>
    <property type="match status" value="1"/>
</dbReference>
<dbReference type="CDD" id="cd17360">
    <property type="entry name" value="MFS_HMIT_like"/>
    <property type="match status" value="1"/>
</dbReference>
<evidence type="ECO:0000313" key="11">
    <source>
        <dbReference type="RefSeq" id="XP_013395117.1"/>
    </source>
</evidence>
<dbReference type="InterPro" id="IPR005829">
    <property type="entry name" value="Sugar_transporter_CS"/>
</dbReference>
<name>A0A1S3IA33_LINAN</name>
<comment type="subcellular location">
    <subcellularLocation>
        <location evidence="1">Membrane</location>
        <topology evidence="1">Multi-pass membrane protein</topology>
    </subcellularLocation>
</comment>
<feature type="transmembrane region" description="Helical" evidence="8">
    <location>
        <begin position="159"/>
        <end position="177"/>
    </location>
</feature>
<keyword evidence="5 8" id="KW-1133">Transmembrane helix</keyword>
<evidence type="ECO:0000259" key="9">
    <source>
        <dbReference type="PROSITE" id="PS50850"/>
    </source>
</evidence>
<evidence type="ECO:0000256" key="1">
    <source>
        <dbReference type="ARBA" id="ARBA00004141"/>
    </source>
</evidence>
<keyword evidence="3 7" id="KW-0813">Transport</keyword>